<organism evidence="10 11">
    <name type="scientific">Desulfovibrio subterraneus</name>
    <dbReference type="NCBI Taxonomy" id="2718620"/>
    <lineage>
        <taxon>Bacteria</taxon>
        <taxon>Pseudomonadati</taxon>
        <taxon>Thermodesulfobacteriota</taxon>
        <taxon>Desulfovibrionia</taxon>
        <taxon>Desulfovibrionales</taxon>
        <taxon>Desulfovibrionaceae</taxon>
        <taxon>Desulfovibrio</taxon>
    </lineage>
</organism>
<dbReference type="GO" id="GO:0005524">
    <property type="term" value="F:ATP binding"/>
    <property type="evidence" value="ECO:0007669"/>
    <property type="project" value="UniProtKB-KW"/>
</dbReference>
<evidence type="ECO:0000256" key="1">
    <source>
        <dbReference type="ARBA" id="ARBA00022679"/>
    </source>
</evidence>
<feature type="domain" description="PAS" evidence="8">
    <location>
        <begin position="256"/>
        <end position="326"/>
    </location>
</feature>
<feature type="domain" description="PAS" evidence="8">
    <location>
        <begin position="11"/>
        <end position="56"/>
    </location>
</feature>
<dbReference type="InterPro" id="IPR013656">
    <property type="entry name" value="PAS_4"/>
</dbReference>
<evidence type="ECO:0000313" key="11">
    <source>
        <dbReference type="Proteomes" id="UP000503840"/>
    </source>
</evidence>
<dbReference type="Proteomes" id="UP000503840">
    <property type="component" value="Unassembled WGS sequence"/>
</dbReference>
<evidence type="ECO:0000256" key="7">
    <source>
        <dbReference type="ARBA" id="ARBA00070616"/>
    </source>
</evidence>
<dbReference type="PANTHER" id="PTHR43156">
    <property type="entry name" value="STAGE II SPORULATION PROTEIN E-RELATED"/>
    <property type="match status" value="1"/>
</dbReference>
<dbReference type="InterPro" id="IPR001932">
    <property type="entry name" value="PPM-type_phosphatase-like_dom"/>
</dbReference>
<keyword evidence="5" id="KW-0067">ATP-binding</keyword>
<dbReference type="SMART" id="SM00331">
    <property type="entry name" value="PP2C_SIG"/>
    <property type="match status" value="1"/>
</dbReference>
<keyword evidence="1" id="KW-0808">Transferase</keyword>
<accession>A0A7J0BLE1</accession>
<dbReference type="AlphaFoldDB" id="A0A7J0BLE1"/>
<feature type="domain" description="PAC" evidence="9">
    <location>
        <begin position="333"/>
        <end position="383"/>
    </location>
</feature>
<dbReference type="SMART" id="SM00091">
    <property type="entry name" value="PAS"/>
    <property type="match status" value="3"/>
</dbReference>
<keyword evidence="3" id="KW-0418">Kinase</keyword>
<dbReference type="PANTHER" id="PTHR43156:SF2">
    <property type="entry name" value="STAGE II SPORULATION PROTEIN E"/>
    <property type="match status" value="1"/>
</dbReference>
<comment type="function">
    <text evidence="6">Putative oxygen sensor; modulates the activity of FixJ, a transcriptional activator of nitrogen fixation fixK gene. FixL probably acts as a kinase that phosphorylates FixJ.</text>
</comment>
<keyword evidence="4" id="KW-0378">Hydrolase</keyword>
<dbReference type="InterPro" id="IPR000700">
    <property type="entry name" value="PAS-assoc_C"/>
</dbReference>
<dbReference type="FunFam" id="3.30.450.20:FF:000060">
    <property type="entry name" value="Sensor protein FixL"/>
    <property type="match status" value="1"/>
</dbReference>
<reference evidence="10 11" key="1">
    <citation type="submission" date="2020-05" db="EMBL/GenBank/DDBJ databases">
        <title>Draft genome sequence of Desulfovibrio sp. strain HN2T.</title>
        <authorList>
            <person name="Ueno A."/>
            <person name="Tamazawa S."/>
            <person name="Tamamura S."/>
            <person name="Murakami T."/>
            <person name="Kiyama T."/>
            <person name="Inomata H."/>
            <person name="Amano Y."/>
            <person name="Miyakawa K."/>
            <person name="Tamaki H."/>
            <person name="Naganuma T."/>
            <person name="Kaneko K."/>
        </authorList>
    </citation>
    <scope>NUCLEOTIDE SEQUENCE [LARGE SCALE GENOMIC DNA]</scope>
    <source>
        <strain evidence="10 11">HN2</strain>
    </source>
</reference>
<dbReference type="Pfam" id="PF08448">
    <property type="entry name" value="PAS_4"/>
    <property type="match status" value="1"/>
</dbReference>
<evidence type="ECO:0000256" key="5">
    <source>
        <dbReference type="ARBA" id="ARBA00022840"/>
    </source>
</evidence>
<evidence type="ECO:0000256" key="3">
    <source>
        <dbReference type="ARBA" id="ARBA00022777"/>
    </source>
</evidence>
<proteinExistence type="predicted"/>
<dbReference type="InterPro" id="IPR000014">
    <property type="entry name" value="PAS"/>
</dbReference>
<dbReference type="InterPro" id="IPR036457">
    <property type="entry name" value="PPM-type-like_dom_sf"/>
</dbReference>
<dbReference type="PROSITE" id="PS50113">
    <property type="entry name" value="PAC"/>
    <property type="match status" value="2"/>
</dbReference>
<keyword evidence="11" id="KW-1185">Reference proteome</keyword>
<evidence type="ECO:0000256" key="4">
    <source>
        <dbReference type="ARBA" id="ARBA00022801"/>
    </source>
</evidence>
<evidence type="ECO:0000313" key="10">
    <source>
        <dbReference type="EMBL" id="GFM34480.1"/>
    </source>
</evidence>
<dbReference type="RefSeq" id="WP_174406071.1">
    <property type="nucleotide sequence ID" value="NZ_BLVO01000013.1"/>
</dbReference>
<sequence length="641" mass="70643">MQELITELRSTLAKMEAAMGAIQEAIFWTDSIGRLQWCNAGFESITGLPRYRMLGRPLSGILPLCSGGQPVAAEHHPVMLTLGNEELHYGIFEYRCDSDAYLLEVQCFPLREGSVEGCVVGTVTNLSHPRISSFSQVQGIALAISANAVGILTASGRISWVNAAWETAAGRPLRELHGRPLILGECSEEACLESLLQRTAAGESWSGELDSRTSGGKVEMMTATPVKDVSGRLASIVVMKHDITVLRESEEALMRSEGKLRAILEEAVDAIITADEFGVIESANTAACTMFGYTQKELLGENVRLITPPEMRDHHDEYIRRYIKTGIPRIIGIGREVEAVRKDGVRMPIDLSISEIKVGAKRYFTAIIRDISERKFWEQQLMELNESLRVKQRSINEALISAAEIQRSLLPSVTEYRHGLDVGWKFIPSEQLGGDMLGMVELDKEKGIVGMYMVDVAGHGVPAALVGVSVVQALQYEFGLVNDNGPVSPGKVLEMLDRLFPLRRFGRHFTIFYAVLNGRTGEMVYSNGGHPLAYVVRQDRRLERLEQGGTLIGLGGVLPFDEGKVHLEAGDTVLMYTDGIIELENKFGEQFGEERLRTVIQMHAGKPVSEMLNALYEMAHIYSDMAAEDDISLFGVGIPAT</sequence>
<dbReference type="NCBIfam" id="TIGR00229">
    <property type="entry name" value="sensory_box"/>
    <property type="match status" value="1"/>
</dbReference>
<evidence type="ECO:0000259" key="9">
    <source>
        <dbReference type="PROSITE" id="PS50113"/>
    </source>
</evidence>
<keyword evidence="2" id="KW-0547">Nucleotide-binding</keyword>
<dbReference type="SUPFAM" id="SSF81606">
    <property type="entry name" value="PP2C-like"/>
    <property type="match status" value="1"/>
</dbReference>
<dbReference type="Gene3D" id="3.30.450.20">
    <property type="entry name" value="PAS domain"/>
    <property type="match status" value="3"/>
</dbReference>
<dbReference type="CDD" id="cd00130">
    <property type="entry name" value="PAS"/>
    <property type="match status" value="2"/>
</dbReference>
<dbReference type="SUPFAM" id="SSF55785">
    <property type="entry name" value="PYP-like sensor domain (PAS domain)"/>
    <property type="match status" value="3"/>
</dbReference>
<protein>
    <recommendedName>
        <fullName evidence="7">Sensor protein FixL</fullName>
    </recommendedName>
</protein>
<dbReference type="Gene3D" id="3.60.40.10">
    <property type="entry name" value="PPM-type phosphatase domain"/>
    <property type="match status" value="1"/>
</dbReference>
<dbReference type="PROSITE" id="PS50112">
    <property type="entry name" value="PAS"/>
    <property type="match status" value="2"/>
</dbReference>
<evidence type="ECO:0000256" key="6">
    <source>
        <dbReference type="ARBA" id="ARBA00059827"/>
    </source>
</evidence>
<name>A0A7J0BLE1_9BACT</name>
<dbReference type="GO" id="GO:0016791">
    <property type="term" value="F:phosphatase activity"/>
    <property type="evidence" value="ECO:0007669"/>
    <property type="project" value="TreeGrafter"/>
</dbReference>
<dbReference type="InterPro" id="IPR035965">
    <property type="entry name" value="PAS-like_dom_sf"/>
</dbReference>
<dbReference type="GO" id="GO:0016301">
    <property type="term" value="F:kinase activity"/>
    <property type="evidence" value="ECO:0007669"/>
    <property type="project" value="UniProtKB-KW"/>
</dbReference>
<comment type="caution">
    <text evidence="10">The sequence shown here is derived from an EMBL/GenBank/DDBJ whole genome shotgun (WGS) entry which is preliminary data.</text>
</comment>
<feature type="domain" description="PAC" evidence="9">
    <location>
        <begin position="203"/>
        <end position="255"/>
    </location>
</feature>
<dbReference type="Pfam" id="PF07228">
    <property type="entry name" value="SpoIIE"/>
    <property type="match status" value="1"/>
</dbReference>
<dbReference type="EMBL" id="BLVO01000013">
    <property type="protein sequence ID" value="GFM34480.1"/>
    <property type="molecule type" value="Genomic_DNA"/>
</dbReference>
<gene>
    <name evidence="10" type="ORF">DSM101010T_28450</name>
</gene>
<dbReference type="InterPro" id="IPR052016">
    <property type="entry name" value="Bact_Sigma-Reg"/>
</dbReference>
<evidence type="ECO:0000259" key="8">
    <source>
        <dbReference type="PROSITE" id="PS50112"/>
    </source>
</evidence>
<dbReference type="Pfam" id="PF13426">
    <property type="entry name" value="PAS_9"/>
    <property type="match status" value="2"/>
</dbReference>
<evidence type="ECO:0000256" key="2">
    <source>
        <dbReference type="ARBA" id="ARBA00022741"/>
    </source>
</evidence>